<dbReference type="SMART" id="SM00382">
    <property type="entry name" value="AAA"/>
    <property type="match status" value="1"/>
</dbReference>
<accession>A0A261FFS2</accession>
<feature type="domain" description="AAA+ ATPase" evidence="4">
    <location>
        <begin position="221"/>
        <end position="404"/>
    </location>
</feature>
<dbReference type="Proteomes" id="UP000216444">
    <property type="component" value="Unassembled WGS sequence"/>
</dbReference>
<dbReference type="InterPro" id="IPR001208">
    <property type="entry name" value="MCM_dom"/>
</dbReference>
<dbReference type="GO" id="GO:0005524">
    <property type="term" value="F:ATP binding"/>
    <property type="evidence" value="ECO:0007669"/>
    <property type="project" value="UniProtKB-KW"/>
</dbReference>
<dbReference type="InterPro" id="IPR020568">
    <property type="entry name" value="Ribosomal_Su5_D2-typ_SF"/>
</dbReference>
<dbReference type="InterPro" id="IPR014721">
    <property type="entry name" value="Ribsml_uS5_D2-typ_fold_subgr"/>
</dbReference>
<dbReference type="InterPro" id="IPR003593">
    <property type="entry name" value="AAA+_ATPase"/>
</dbReference>
<evidence type="ECO:0000256" key="3">
    <source>
        <dbReference type="ARBA" id="ARBA00022840"/>
    </source>
</evidence>
<sequence>MRIGTALSVGLNGLKAFTVSMQAYISPGLPYFSIIGLPDTSLSEARERVKSACASAGFSWPETRVTVNLSPASLPKSGAAHDLAIAASVLCAGGAIPHDSLSDTLVLGELKLDGTVLPVTGLLPILLHARNSGIAKAFIPHSNHEEAELVPDIGVVTIRHVGELIEHMGGKTKYRIPDDSYELRTPSFDDPLGDKPATGLDMSQVMGQEHTKWALEVAAAGGHHVIMVGPPGAGKTMLASRLPTIMPPLNERQQLEVASIRSLCGTLTEHGITDVPPYEAPHHTASVAALVGGGSGIARPGAITRAHNGVLFMDEAPEFPPRVLQTIREPLETGYVAISRSKGNAHYPARFQLVMAANPCPCGFGWGTGEKCVCSVKERTRYWNRLSGPILDRIDIQITVPPIATFTPTADTPAETSTTIRARVIEARNAAAERYRFENWPCNAKASGEWLRAHTSTKALMPLTQALEQQRLSLRGADRALRLAWTLSDVAGRTSPDAQDVSSGIALRTRLR</sequence>
<dbReference type="GO" id="GO:0003677">
    <property type="term" value="F:DNA binding"/>
    <property type="evidence" value="ECO:0007669"/>
    <property type="project" value="InterPro"/>
</dbReference>
<dbReference type="Gene3D" id="3.40.50.300">
    <property type="entry name" value="P-loop containing nucleotide triphosphate hydrolases"/>
    <property type="match status" value="1"/>
</dbReference>
<dbReference type="InterPro" id="IPR004482">
    <property type="entry name" value="Mg_chelat-rel"/>
</dbReference>
<comment type="similarity">
    <text evidence="1">Belongs to the Mg-chelatase subunits D/I family. ComM subfamily.</text>
</comment>
<comment type="caution">
    <text evidence="5">The sequence shown here is derived from an EMBL/GenBank/DDBJ whole genome shotgun (WGS) entry which is preliminary data.</text>
</comment>
<evidence type="ECO:0000256" key="1">
    <source>
        <dbReference type="ARBA" id="ARBA00006354"/>
    </source>
</evidence>
<proteinExistence type="inferred from homology"/>
<organism evidence="5 6">
    <name type="scientific">Bifidobacterium tissieri</name>
    <dbReference type="NCBI Taxonomy" id="1630162"/>
    <lineage>
        <taxon>Bacteria</taxon>
        <taxon>Bacillati</taxon>
        <taxon>Actinomycetota</taxon>
        <taxon>Actinomycetes</taxon>
        <taxon>Bifidobacteriales</taxon>
        <taxon>Bifidobacteriaceae</taxon>
        <taxon>Bifidobacterium</taxon>
    </lineage>
</organism>
<protein>
    <submittedName>
        <fullName evidence="5">ATPase AAA</fullName>
    </submittedName>
</protein>
<keyword evidence="3" id="KW-0067">ATP-binding</keyword>
<dbReference type="PANTHER" id="PTHR32039:SF7">
    <property type="entry name" value="COMPETENCE PROTEIN COMM"/>
    <property type="match status" value="1"/>
</dbReference>
<dbReference type="AlphaFoldDB" id="A0A261FFS2"/>
<gene>
    <name evidence="5" type="ORF">BTIS_1169</name>
</gene>
<dbReference type="InterPro" id="IPR045006">
    <property type="entry name" value="CHLI-like"/>
</dbReference>
<dbReference type="InterPro" id="IPR025158">
    <property type="entry name" value="Mg_chelat-rel_C"/>
</dbReference>
<dbReference type="SUPFAM" id="SSF52540">
    <property type="entry name" value="P-loop containing nucleoside triphosphate hydrolases"/>
    <property type="match status" value="1"/>
</dbReference>
<dbReference type="Pfam" id="PF13335">
    <property type="entry name" value="Mg_chelatase_C"/>
    <property type="match status" value="1"/>
</dbReference>
<dbReference type="EMBL" id="MWWV01000006">
    <property type="protein sequence ID" value="OZG57928.1"/>
    <property type="molecule type" value="Genomic_DNA"/>
</dbReference>
<dbReference type="Pfam" id="PF13541">
    <property type="entry name" value="ChlI"/>
    <property type="match status" value="1"/>
</dbReference>
<dbReference type="RefSeq" id="WP_094663578.1">
    <property type="nucleotide sequence ID" value="NZ_MWWV01000006.1"/>
</dbReference>
<keyword evidence="6" id="KW-1185">Reference proteome</keyword>
<dbReference type="SUPFAM" id="SSF54211">
    <property type="entry name" value="Ribosomal protein S5 domain 2-like"/>
    <property type="match status" value="1"/>
</dbReference>
<dbReference type="InterPro" id="IPR000523">
    <property type="entry name" value="Mg_chelatse_chII-like_cat_dom"/>
</dbReference>
<keyword evidence="2" id="KW-0547">Nucleotide-binding</keyword>
<dbReference type="CDD" id="cd00009">
    <property type="entry name" value="AAA"/>
    <property type="match status" value="1"/>
</dbReference>
<dbReference type="Gene3D" id="3.30.230.10">
    <property type="match status" value="1"/>
</dbReference>
<evidence type="ECO:0000256" key="2">
    <source>
        <dbReference type="ARBA" id="ARBA00022741"/>
    </source>
</evidence>
<dbReference type="PRINTS" id="PR01657">
    <property type="entry name" value="MCMFAMILY"/>
</dbReference>
<dbReference type="InterPro" id="IPR027417">
    <property type="entry name" value="P-loop_NTPase"/>
</dbReference>
<evidence type="ECO:0000259" key="4">
    <source>
        <dbReference type="SMART" id="SM00382"/>
    </source>
</evidence>
<name>A0A261FFS2_9BIFI</name>
<evidence type="ECO:0000313" key="5">
    <source>
        <dbReference type="EMBL" id="OZG57928.1"/>
    </source>
</evidence>
<dbReference type="NCBIfam" id="TIGR00368">
    <property type="entry name" value="YifB family Mg chelatase-like AAA ATPase"/>
    <property type="match status" value="1"/>
</dbReference>
<reference evidence="5 6" key="1">
    <citation type="journal article" date="2017" name="BMC Genomics">
        <title>Comparative genomic and phylogenomic analyses of the Bifidobacteriaceae family.</title>
        <authorList>
            <person name="Lugli G.A."/>
            <person name="Milani C."/>
            <person name="Turroni F."/>
            <person name="Duranti S."/>
            <person name="Mancabelli L."/>
            <person name="Mangifesta M."/>
            <person name="Ferrario C."/>
            <person name="Modesto M."/>
            <person name="Mattarelli P."/>
            <person name="Jiri K."/>
            <person name="van Sinderen D."/>
            <person name="Ventura M."/>
        </authorList>
    </citation>
    <scope>NUCLEOTIDE SEQUENCE [LARGE SCALE GENOMIC DNA]</scope>
    <source>
        <strain evidence="5 6">DSM 100201</strain>
    </source>
</reference>
<evidence type="ECO:0000313" key="6">
    <source>
        <dbReference type="Proteomes" id="UP000216444"/>
    </source>
</evidence>
<dbReference type="Pfam" id="PF01078">
    <property type="entry name" value="Mg_chelatase"/>
    <property type="match status" value="1"/>
</dbReference>
<dbReference type="PANTHER" id="PTHR32039">
    <property type="entry name" value="MAGNESIUM-CHELATASE SUBUNIT CHLI"/>
    <property type="match status" value="1"/>
</dbReference>